<dbReference type="InterPro" id="IPR003388">
    <property type="entry name" value="Reticulon"/>
</dbReference>
<keyword evidence="3 6" id="KW-0256">Endoplasmic reticulum</keyword>
<organism evidence="9 10">
    <name type="scientific">Amorphotheca resinae ATCC 22711</name>
    <dbReference type="NCBI Taxonomy" id="857342"/>
    <lineage>
        <taxon>Eukaryota</taxon>
        <taxon>Fungi</taxon>
        <taxon>Dikarya</taxon>
        <taxon>Ascomycota</taxon>
        <taxon>Pezizomycotina</taxon>
        <taxon>Leotiomycetes</taxon>
        <taxon>Helotiales</taxon>
        <taxon>Amorphothecaceae</taxon>
        <taxon>Amorphotheca</taxon>
    </lineage>
</organism>
<evidence type="ECO:0000256" key="6">
    <source>
        <dbReference type="RuleBase" id="RU363132"/>
    </source>
</evidence>
<dbReference type="GeneID" id="36575432"/>
<dbReference type="PROSITE" id="PS50845">
    <property type="entry name" value="RETICULON"/>
    <property type="match status" value="1"/>
</dbReference>
<name>A0A2T3BC25_AMORE</name>
<keyword evidence="4 6" id="KW-1133">Transmembrane helix</keyword>
<feature type="transmembrane region" description="Helical" evidence="6">
    <location>
        <begin position="226"/>
        <end position="244"/>
    </location>
</feature>
<evidence type="ECO:0000256" key="1">
    <source>
        <dbReference type="ARBA" id="ARBA00004477"/>
    </source>
</evidence>
<dbReference type="STRING" id="857342.A0A2T3BC25"/>
<feature type="region of interest" description="Disordered" evidence="7">
    <location>
        <begin position="1"/>
        <end position="21"/>
    </location>
</feature>
<feature type="compositionally biased region" description="Polar residues" evidence="7">
    <location>
        <begin position="1"/>
        <end position="10"/>
    </location>
</feature>
<dbReference type="AlphaFoldDB" id="A0A2T3BC25"/>
<dbReference type="Proteomes" id="UP000241818">
    <property type="component" value="Unassembled WGS sequence"/>
</dbReference>
<keyword evidence="5 6" id="KW-0472">Membrane</keyword>
<evidence type="ECO:0000259" key="8">
    <source>
        <dbReference type="PROSITE" id="PS50845"/>
    </source>
</evidence>
<comment type="subcellular location">
    <subcellularLocation>
        <location evidence="1 6">Endoplasmic reticulum membrane</location>
        <topology evidence="1 6">Multi-pass membrane protein</topology>
    </subcellularLocation>
</comment>
<reference evidence="9 10" key="1">
    <citation type="journal article" date="2018" name="New Phytol.">
        <title>Comparative genomics and transcriptomics depict ericoid mycorrhizal fungi as versatile saprotrophs and plant mutualists.</title>
        <authorList>
            <person name="Martino E."/>
            <person name="Morin E."/>
            <person name="Grelet G.A."/>
            <person name="Kuo A."/>
            <person name="Kohler A."/>
            <person name="Daghino S."/>
            <person name="Barry K.W."/>
            <person name="Cichocki N."/>
            <person name="Clum A."/>
            <person name="Dockter R.B."/>
            <person name="Hainaut M."/>
            <person name="Kuo R.C."/>
            <person name="LaButti K."/>
            <person name="Lindahl B.D."/>
            <person name="Lindquist E.A."/>
            <person name="Lipzen A."/>
            <person name="Khouja H.R."/>
            <person name="Magnuson J."/>
            <person name="Murat C."/>
            <person name="Ohm R.A."/>
            <person name="Singer S.W."/>
            <person name="Spatafora J.W."/>
            <person name="Wang M."/>
            <person name="Veneault-Fourrey C."/>
            <person name="Henrissat B."/>
            <person name="Grigoriev I.V."/>
            <person name="Martin F.M."/>
            <person name="Perotto S."/>
        </authorList>
    </citation>
    <scope>NUCLEOTIDE SEQUENCE [LARGE SCALE GENOMIC DNA]</scope>
    <source>
        <strain evidence="9 10">ATCC 22711</strain>
    </source>
</reference>
<gene>
    <name evidence="9" type="ORF">M430DRAFT_39914</name>
</gene>
<evidence type="ECO:0000256" key="7">
    <source>
        <dbReference type="SAM" id="MobiDB-lite"/>
    </source>
</evidence>
<dbReference type="RefSeq" id="XP_024724486.1">
    <property type="nucleotide sequence ID" value="XM_024867351.1"/>
</dbReference>
<proteinExistence type="predicted"/>
<feature type="transmembrane region" description="Helical" evidence="6">
    <location>
        <begin position="110"/>
        <end position="128"/>
    </location>
</feature>
<sequence length="367" mass="40047">MSDTVDNSVVPSIEGPDASGTSSLELAQTNVINSTSSAASAIVNHPLTQSVTSGPVVANVKEQTAKTQLELSNLAVARTTTPTNTAANGQRLTHYHSFFSSLLSWENPRASGIAFVSVVLFIFAARYLDILRYVFKITWMTLGITVFAEAVGKAILGTGLTSQFRPRKYYTLPKETLDTLIGDLHELINFFVIETQRVVFAENVFVSAAAFLGAFFSYFLIKVLPFWGLSLLSTFVIFLTPLIYKNNKEVIDHHLAEISNIINQQTEQVKQLASHHAARASDATKQYVGDYSAKAQGLLGSARGRSFSPPVAKKEIEEVKKENALTYKSEDFPAAPTEIQAPQVEAIEATPSVLKEEVKEAEPLIAS</sequence>
<feature type="domain" description="Reticulon" evidence="8">
    <location>
        <begin position="99"/>
        <end position="296"/>
    </location>
</feature>
<keyword evidence="10" id="KW-1185">Reference proteome</keyword>
<evidence type="ECO:0000256" key="2">
    <source>
        <dbReference type="ARBA" id="ARBA00022692"/>
    </source>
</evidence>
<evidence type="ECO:0000256" key="4">
    <source>
        <dbReference type="ARBA" id="ARBA00022989"/>
    </source>
</evidence>
<accession>A0A2T3BC25</accession>
<feature type="transmembrane region" description="Helical" evidence="6">
    <location>
        <begin position="198"/>
        <end position="220"/>
    </location>
</feature>
<protein>
    <recommendedName>
        <fullName evidence="6">Reticulon-like protein</fullName>
    </recommendedName>
</protein>
<keyword evidence="2 6" id="KW-0812">Transmembrane</keyword>
<dbReference type="EMBL" id="KZ679007">
    <property type="protein sequence ID" value="PSS25887.1"/>
    <property type="molecule type" value="Genomic_DNA"/>
</dbReference>
<dbReference type="Pfam" id="PF02453">
    <property type="entry name" value="Reticulon"/>
    <property type="match status" value="1"/>
</dbReference>
<dbReference type="GO" id="GO:0005789">
    <property type="term" value="C:endoplasmic reticulum membrane"/>
    <property type="evidence" value="ECO:0007669"/>
    <property type="project" value="UniProtKB-SubCell"/>
</dbReference>
<evidence type="ECO:0000313" key="9">
    <source>
        <dbReference type="EMBL" id="PSS25887.1"/>
    </source>
</evidence>
<dbReference type="InParanoid" id="A0A2T3BC25"/>
<evidence type="ECO:0000256" key="5">
    <source>
        <dbReference type="ARBA" id="ARBA00023136"/>
    </source>
</evidence>
<evidence type="ECO:0000313" key="10">
    <source>
        <dbReference type="Proteomes" id="UP000241818"/>
    </source>
</evidence>
<dbReference type="OrthoDB" id="567788at2759"/>
<evidence type="ECO:0000256" key="3">
    <source>
        <dbReference type="ARBA" id="ARBA00022824"/>
    </source>
</evidence>